<keyword evidence="1" id="KW-0175">Coiled coil</keyword>
<keyword evidence="2" id="KW-0812">Transmembrane</keyword>
<keyword evidence="2" id="KW-0472">Membrane</keyword>
<evidence type="ECO:0000256" key="2">
    <source>
        <dbReference type="SAM" id="Phobius"/>
    </source>
</evidence>
<accession>A0A4Q7S7K9</accession>
<evidence type="ECO:0000256" key="1">
    <source>
        <dbReference type="SAM" id="Coils"/>
    </source>
</evidence>
<protein>
    <recommendedName>
        <fullName evidence="5">DUF1640 domain-containing protein</fullName>
    </recommendedName>
</protein>
<proteinExistence type="predicted"/>
<comment type="caution">
    <text evidence="3">The sequence shown here is derived from an EMBL/GenBank/DDBJ whole genome shotgun (WGS) entry which is preliminary data.</text>
</comment>
<name>A0A4Q7S7K9_9BURK</name>
<feature type="transmembrane region" description="Helical" evidence="2">
    <location>
        <begin position="119"/>
        <end position="138"/>
    </location>
</feature>
<evidence type="ECO:0000313" key="4">
    <source>
        <dbReference type="Proteomes" id="UP000291078"/>
    </source>
</evidence>
<evidence type="ECO:0000313" key="3">
    <source>
        <dbReference type="EMBL" id="RZT41372.1"/>
    </source>
</evidence>
<reference evidence="3 4" key="1">
    <citation type="journal article" date="2015" name="Stand. Genomic Sci.">
        <title>Genomic Encyclopedia of Bacterial and Archaeal Type Strains, Phase III: the genomes of soil and plant-associated and newly described type strains.</title>
        <authorList>
            <person name="Whitman W.B."/>
            <person name="Woyke T."/>
            <person name="Klenk H.P."/>
            <person name="Zhou Y."/>
            <person name="Lilburn T.G."/>
            <person name="Beck B.J."/>
            <person name="De Vos P."/>
            <person name="Vandamme P."/>
            <person name="Eisen J.A."/>
            <person name="Garrity G."/>
            <person name="Hugenholtz P."/>
            <person name="Kyrpides N.C."/>
        </authorList>
    </citation>
    <scope>NUCLEOTIDE SEQUENCE [LARGE SCALE GENOMIC DNA]</scope>
    <source>
        <strain evidence="3 4">ASC-9842</strain>
    </source>
</reference>
<evidence type="ECO:0008006" key="5">
    <source>
        <dbReference type="Google" id="ProtNLM"/>
    </source>
</evidence>
<keyword evidence="4" id="KW-1185">Reference proteome</keyword>
<dbReference type="SUPFAM" id="SSF57997">
    <property type="entry name" value="Tropomyosin"/>
    <property type="match status" value="1"/>
</dbReference>
<feature type="coiled-coil region" evidence="1">
    <location>
        <begin position="71"/>
        <end position="105"/>
    </location>
</feature>
<gene>
    <name evidence="3" type="ORF">EV147_0360</name>
</gene>
<dbReference type="EMBL" id="SGXM01000001">
    <property type="protein sequence ID" value="RZT41372.1"/>
    <property type="molecule type" value="Genomic_DNA"/>
</dbReference>
<keyword evidence="2" id="KW-1133">Transmembrane helix</keyword>
<dbReference type="Proteomes" id="UP000291078">
    <property type="component" value="Unassembled WGS sequence"/>
</dbReference>
<dbReference type="AlphaFoldDB" id="A0A4Q7S7K9"/>
<organism evidence="3 4">
    <name type="scientific">Cupriavidus agavae</name>
    <dbReference type="NCBI Taxonomy" id="1001822"/>
    <lineage>
        <taxon>Bacteria</taxon>
        <taxon>Pseudomonadati</taxon>
        <taxon>Pseudomonadota</taxon>
        <taxon>Betaproteobacteria</taxon>
        <taxon>Burkholderiales</taxon>
        <taxon>Burkholderiaceae</taxon>
        <taxon>Cupriavidus</taxon>
    </lineage>
</organism>
<sequence length="142" mass="15515">MRMEKSMDIRGGGALGAPATTNGWAESIGRQFGALDAKLCAVREQMLERFGILDRRLAGVETRTDGLDHRLDRVKAKVDQIDTRLGNIENKVARIEARLDDTATKADLHAALNGQTWRLVTFVTGFGSALVAATFFLARSVL</sequence>
<dbReference type="Gene3D" id="1.20.5.1070">
    <property type="entry name" value="Head and neck region of the ectodomain of NDV fusion glycoprotein"/>
    <property type="match status" value="1"/>
</dbReference>